<dbReference type="Pfam" id="PF00856">
    <property type="entry name" value="SET"/>
    <property type="match status" value="1"/>
</dbReference>
<feature type="domain" description="SET" evidence="1">
    <location>
        <begin position="94"/>
        <end position="244"/>
    </location>
</feature>
<proteinExistence type="predicted"/>
<name>A0AA40EMJ9_9PEZI</name>
<dbReference type="PROSITE" id="PS50280">
    <property type="entry name" value="SET"/>
    <property type="match status" value="1"/>
</dbReference>
<dbReference type="InterPro" id="IPR046341">
    <property type="entry name" value="SET_dom_sf"/>
</dbReference>
<dbReference type="SUPFAM" id="SSF82199">
    <property type="entry name" value="SET domain"/>
    <property type="match status" value="1"/>
</dbReference>
<evidence type="ECO:0000313" key="2">
    <source>
        <dbReference type="EMBL" id="KAK0742068.1"/>
    </source>
</evidence>
<comment type="caution">
    <text evidence="2">The sequence shown here is derived from an EMBL/GenBank/DDBJ whole genome shotgun (WGS) entry which is preliminary data.</text>
</comment>
<dbReference type="Gene3D" id="2.170.270.10">
    <property type="entry name" value="SET domain"/>
    <property type="match status" value="1"/>
</dbReference>
<dbReference type="EMBL" id="JAUKTV010000003">
    <property type="protein sequence ID" value="KAK0742068.1"/>
    <property type="molecule type" value="Genomic_DNA"/>
</dbReference>
<evidence type="ECO:0000313" key="3">
    <source>
        <dbReference type="Proteomes" id="UP001172159"/>
    </source>
</evidence>
<dbReference type="AlphaFoldDB" id="A0AA40EMJ9"/>
<dbReference type="PANTHER" id="PTHR47332:SF6">
    <property type="entry name" value="SET DOMAIN-CONTAINING PROTEIN"/>
    <property type="match status" value="1"/>
</dbReference>
<gene>
    <name evidence="2" type="ORF">B0T21DRAFT_283377</name>
</gene>
<accession>A0AA40EMJ9</accession>
<dbReference type="PANTHER" id="PTHR47332">
    <property type="entry name" value="SET DOMAIN-CONTAINING PROTEIN 5"/>
    <property type="match status" value="1"/>
</dbReference>
<organism evidence="2 3">
    <name type="scientific">Apiosordaria backusii</name>
    <dbReference type="NCBI Taxonomy" id="314023"/>
    <lineage>
        <taxon>Eukaryota</taxon>
        <taxon>Fungi</taxon>
        <taxon>Dikarya</taxon>
        <taxon>Ascomycota</taxon>
        <taxon>Pezizomycotina</taxon>
        <taxon>Sordariomycetes</taxon>
        <taxon>Sordariomycetidae</taxon>
        <taxon>Sordariales</taxon>
        <taxon>Lasiosphaeriaceae</taxon>
        <taxon>Apiosordaria</taxon>
    </lineage>
</organism>
<evidence type="ECO:0000259" key="1">
    <source>
        <dbReference type="PROSITE" id="PS50280"/>
    </source>
</evidence>
<keyword evidence="3" id="KW-1185">Reference proteome</keyword>
<dbReference type="SMART" id="SM00317">
    <property type="entry name" value="SET"/>
    <property type="match status" value="1"/>
</dbReference>
<dbReference type="InterPro" id="IPR001214">
    <property type="entry name" value="SET_dom"/>
</dbReference>
<dbReference type="InterPro" id="IPR053185">
    <property type="entry name" value="SET_domain_protein"/>
</dbReference>
<sequence length="388" mass="42838">MTGTPIVPGGDHKESVTHAFLEPPLPPPFALPTSKWVSTGKCVEQYCVFYNFGFASGRGIVAITTAQNIERLKALERKWTATAASEDMSTMTSPAYTIAPIEGKGLGLIANKPITSGEVIMSLPPAMLVHRTFFDQFPPSTLNPLLSAAVHFLPTPLQTAFLDQMPHFSGDKINSIIQTNSFQMDLGTKSPEGGHHYGNWPEISRFDHDCRPNVAFYINPKTLQHVTTVVRDVKPGEELTISYLDQLDTTENRKLRAFHAWGFDCSCAVCSGTAKHIKKSDKNLEEIKKIEGKLSGFTDRVDKKLLERLVKLYKEERLESKIAGGLTLVALNYNMLGDAKNAVKYAKMAEEAVLREFGGENGDVVAMRELAGDPKGHFTWRGRVQGGR</sequence>
<protein>
    <recommendedName>
        <fullName evidence="1">SET domain-containing protein</fullName>
    </recommendedName>
</protein>
<dbReference type="CDD" id="cd20071">
    <property type="entry name" value="SET_SMYD"/>
    <property type="match status" value="1"/>
</dbReference>
<reference evidence="2" key="1">
    <citation type="submission" date="2023-06" db="EMBL/GenBank/DDBJ databases">
        <title>Genome-scale phylogeny and comparative genomics of the fungal order Sordariales.</title>
        <authorList>
            <consortium name="Lawrence Berkeley National Laboratory"/>
            <person name="Hensen N."/>
            <person name="Bonometti L."/>
            <person name="Westerberg I."/>
            <person name="Brannstrom I.O."/>
            <person name="Guillou S."/>
            <person name="Cros-Aarteil S."/>
            <person name="Calhoun S."/>
            <person name="Haridas S."/>
            <person name="Kuo A."/>
            <person name="Mondo S."/>
            <person name="Pangilinan J."/>
            <person name="Riley R."/>
            <person name="Labutti K."/>
            <person name="Andreopoulos B."/>
            <person name="Lipzen A."/>
            <person name="Chen C."/>
            <person name="Yanf M."/>
            <person name="Daum C."/>
            <person name="Ng V."/>
            <person name="Clum A."/>
            <person name="Steindorff A."/>
            <person name="Ohm R."/>
            <person name="Martin F."/>
            <person name="Silar P."/>
            <person name="Natvig D."/>
            <person name="Lalanne C."/>
            <person name="Gautier V."/>
            <person name="Ament-Velasquez S.L."/>
            <person name="Kruys A."/>
            <person name="Hutchinson M.I."/>
            <person name="Powell A.J."/>
            <person name="Barry K."/>
            <person name="Miller A.N."/>
            <person name="Grigoriev I.V."/>
            <person name="Debuchy R."/>
            <person name="Gladieux P."/>
            <person name="Thoren M.H."/>
            <person name="Johannesson H."/>
        </authorList>
    </citation>
    <scope>NUCLEOTIDE SEQUENCE</scope>
    <source>
        <strain evidence="2">CBS 540.89</strain>
    </source>
</reference>
<dbReference type="Proteomes" id="UP001172159">
    <property type="component" value="Unassembled WGS sequence"/>
</dbReference>